<feature type="non-terminal residue" evidence="1">
    <location>
        <position position="202"/>
    </location>
</feature>
<evidence type="ECO:0000313" key="2">
    <source>
        <dbReference type="Proteomes" id="UP001143981"/>
    </source>
</evidence>
<dbReference type="EMBL" id="JANBOI010003815">
    <property type="protein sequence ID" value="KAJ1718129.1"/>
    <property type="molecule type" value="Genomic_DNA"/>
</dbReference>
<proteinExistence type="predicted"/>
<organism evidence="1 2">
    <name type="scientific">Coemansia biformis</name>
    <dbReference type="NCBI Taxonomy" id="1286918"/>
    <lineage>
        <taxon>Eukaryota</taxon>
        <taxon>Fungi</taxon>
        <taxon>Fungi incertae sedis</taxon>
        <taxon>Zoopagomycota</taxon>
        <taxon>Kickxellomycotina</taxon>
        <taxon>Kickxellomycetes</taxon>
        <taxon>Kickxellales</taxon>
        <taxon>Kickxellaceae</taxon>
        <taxon>Coemansia</taxon>
    </lineage>
</organism>
<dbReference type="OrthoDB" id="5556225at2759"/>
<reference evidence="1" key="1">
    <citation type="submission" date="2022-07" db="EMBL/GenBank/DDBJ databases">
        <title>Phylogenomic reconstructions and comparative analyses of Kickxellomycotina fungi.</title>
        <authorList>
            <person name="Reynolds N.K."/>
            <person name="Stajich J.E."/>
            <person name="Barry K."/>
            <person name="Grigoriev I.V."/>
            <person name="Crous P."/>
            <person name="Smith M.E."/>
        </authorList>
    </citation>
    <scope>NUCLEOTIDE SEQUENCE</scope>
    <source>
        <strain evidence="1">BCRC 34381</strain>
    </source>
</reference>
<name>A0A9W7XT90_9FUNG</name>
<sequence>MVHAKSNHQFHAKHKQLLSMSDTESKTQECKAHPYLACEPQNYPLHCKLHLSACLNKEQMDVYLACELCYRFKHDVVIGIGNWSALMQHFHELQQGKGMHKMLHKHRFAVCLVNEYMMSKTCPACLGCLERFKDVPNPCLGSWDNNPIVCCHGLLHCQNIDCLGDLTKADGTVVQCRQLWNWDMAAVLNFQHILFGLHANGK</sequence>
<dbReference type="AlphaFoldDB" id="A0A9W7XT90"/>
<accession>A0A9W7XT90</accession>
<comment type="caution">
    <text evidence="1">The sequence shown here is derived from an EMBL/GenBank/DDBJ whole genome shotgun (WGS) entry which is preliminary data.</text>
</comment>
<protein>
    <submittedName>
        <fullName evidence="1">Uncharacterized protein</fullName>
    </submittedName>
</protein>
<gene>
    <name evidence="1" type="ORF">LPJ61_006827</name>
</gene>
<evidence type="ECO:0000313" key="1">
    <source>
        <dbReference type="EMBL" id="KAJ1718129.1"/>
    </source>
</evidence>
<keyword evidence="2" id="KW-1185">Reference proteome</keyword>
<dbReference type="Proteomes" id="UP001143981">
    <property type="component" value="Unassembled WGS sequence"/>
</dbReference>